<feature type="transmembrane region" description="Helical" evidence="9">
    <location>
        <begin position="374"/>
        <end position="398"/>
    </location>
</feature>
<feature type="transmembrane region" description="Helical" evidence="9">
    <location>
        <begin position="1074"/>
        <end position="1093"/>
    </location>
</feature>
<dbReference type="CDD" id="cd18596">
    <property type="entry name" value="ABC_6TM_VMR1_D1_like"/>
    <property type="match status" value="1"/>
</dbReference>
<keyword evidence="13" id="KW-1185">Reference proteome</keyword>
<dbReference type="Pfam" id="PF00664">
    <property type="entry name" value="ABC_membrane"/>
    <property type="match status" value="2"/>
</dbReference>
<dbReference type="FunFam" id="1.20.1560.10:FF:000013">
    <property type="entry name" value="ABC transporter C family member 2"/>
    <property type="match status" value="1"/>
</dbReference>
<dbReference type="InterPro" id="IPR027417">
    <property type="entry name" value="P-loop_NTPase"/>
</dbReference>
<dbReference type="CDD" id="cd03244">
    <property type="entry name" value="ABCC_MRP_domain2"/>
    <property type="match status" value="1"/>
</dbReference>
<evidence type="ECO:0000256" key="4">
    <source>
        <dbReference type="ARBA" id="ARBA00022737"/>
    </source>
</evidence>
<dbReference type="InterPro" id="IPR050173">
    <property type="entry name" value="ABC_transporter_C-like"/>
</dbReference>
<feature type="domain" description="ABC transmembrane type-1" evidence="11">
    <location>
        <begin position="231"/>
        <end position="543"/>
    </location>
</feature>
<dbReference type="InterPro" id="IPR011527">
    <property type="entry name" value="ABC1_TM_dom"/>
</dbReference>
<keyword evidence="5" id="KW-0547">Nucleotide-binding</keyword>
<dbReference type="Pfam" id="PF00005">
    <property type="entry name" value="ABC_tran"/>
    <property type="match status" value="2"/>
</dbReference>
<evidence type="ECO:0000313" key="12">
    <source>
        <dbReference type="EMBL" id="KZV85547.1"/>
    </source>
</evidence>
<dbReference type="FunFam" id="3.40.50.300:FF:000630">
    <property type="entry name" value="ATP-binding cassette (ABC) transporter, putative"/>
    <property type="match status" value="1"/>
</dbReference>
<dbReference type="CDD" id="cd03250">
    <property type="entry name" value="ABCC_MRP_domain1"/>
    <property type="match status" value="1"/>
</dbReference>
<evidence type="ECO:0000256" key="3">
    <source>
        <dbReference type="ARBA" id="ARBA00022692"/>
    </source>
</evidence>
<feature type="transmembrane region" description="Helical" evidence="9">
    <location>
        <begin position="1000"/>
        <end position="1023"/>
    </location>
</feature>
<feature type="transmembrane region" description="Helical" evidence="9">
    <location>
        <begin position="83"/>
        <end position="104"/>
    </location>
</feature>
<dbReference type="GO" id="GO:0005524">
    <property type="term" value="F:ATP binding"/>
    <property type="evidence" value="ECO:0007669"/>
    <property type="project" value="UniProtKB-KW"/>
</dbReference>
<keyword evidence="2" id="KW-0813">Transport</keyword>
<dbReference type="PROSITE" id="PS50929">
    <property type="entry name" value="ABC_TM1F"/>
    <property type="match status" value="2"/>
</dbReference>
<comment type="subcellular location">
    <subcellularLocation>
        <location evidence="1">Membrane</location>
        <topology evidence="1">Multi-pass membrane protein</topology>
    </subcellularLocation>
</comment>
<dbReference type="GO" id="GO:0016887">
    <property type="term" value="F:ATP hydrolysis activity"/>
    <property type="evidence" value="ECO:0007669"/>
    <property type="project" value="InterPro"/>
</dbReference>
<dbReference type="InterPro" id="IPR017871">
    <property type="entry name" value="ABC_transporter-like_CS"/>
</dbReference>
<reference evidence="12 13" key="1">
    <citation type="journal article" date="2016" name="Mol. Biol. Evol.">
        <title>Comparative Genomics of Early-Diverging Mushroom-Forming Fungi Provides Insights into the Origins of Lignocellulose Decay Capabilities.</title>
        <authorList>
            <person name="Nagy L.G."/>
            <person name="Riley R."/>
            <person name="Tritt A."/>
            <person name="Adam C."/>
            <person name="Daum C."/>
            <person name="Floudas D."/>
            <person name="Sun H."/>
            <person name="Yadav J.S."/>
            <person name="Pangilinan J."/>
            <person name="Larsson K.H."/>
            <person name="Matsuura K."/>
            <person name="Barry K."/>
            <person name="Labutti K."/>
            <person name="Kuo R."/>
            <person name="Ohm R.A."/>
            <person name="Bhattacharya S.S."/>
            <person name="Shirouzu T."/>
            <person name="Yoshinaga Y."/>
            <person name="Martin F.M."/>
            <person name="Grigoriev I.V."/>
            <person name="Hibbett D.S."/>
        </authorList>
    </citation>
    <scope>NUCLEOTIDE SEQUENCE [LARGE SCALE GENOMIC DNA]</scope>
    <source>
        <strain evidence="12 13">HHB12029</strain>
    </source>
</reference>
<sequence>MQPMLMYKKSWRTTRSTPVIGPRHAQRSKKSLLFVVIGALELVGRIYLLVRARSLDLPLVVSISVWIYATLMPLFTRPARPPYSLITIYLLAVFQALLDIYLYGTFDTVSFVRVLYIGHLALCIVGLLLVLSMPLNPTLGEPNFAKEGPPPAMDDYATLGQWLTVSWLATVLRRAQTGSLEDSDIPAVAIDVRSRLLARKFVTLWKERSLLVRLLLANLGYLVINLSLISAGAVLQAIQPILLNRILASIEAPPEESLISHPPATEEYHLLALLWAPKDVYQRDVRSAYLYSALAFVAMILRPHIFVLRTQSMRRVIVRARAEAIGEIYTKAFKRIDTSGVVDPKAKVQDGKPDTRAADMGKLVSLVSVDVNKIASVASILETFAATPLTIVITAWFLYSLIGYSGFVGYVFFFASFPWSWSINKRMMNMQTAVMQKRDLRMRSVNELLQSIKFVKFSAWETRWIERVLRFREEELSQLVKLRVLYALFGLTWHIVPIIISCVDLAWFTGFAGGQLTVAIAFPTIHALAVLTAELNEVPSLFGWYGSIVTAFRRIDEFLGEEEVPDSVSSLKRGDEVSTRQFDTRLGATDGSFEWYSTSAKKIVPDAKSPGAVATSAPWWKVSPLRLFKKPARTQVAPAEVVEHISTFQLHDINVVFPRGQLSVVTGATGSGKSSLLSALLGEMRCLKGRVLLPRFPFHVDPATGLSENVSYCAQRPWLESKTVRENILFGSPFNNDRYAAVLDACALVQDFNQWDDGDETEIGDVRDLRALLFLMTELEQNGIVLSGGQKARVALARAVYARTQTVLLDDVLSAVDSYTASTLIENCFRSPLMRGRTVVLVTHHVTAVLPLASWVVKVEDGRIVSQGTVADLRAAGELAGIVRAEAQEEQAQEEVVKEEVVVLKDKKADESEKKAAKKLVEAETKAKGSVRLAVYMGYFKAASVPLVLVIFACMFLKDGSNLVQSFWMKIWSESYDRPSDWRSTPFGFPSASANVMPYVWTYVALQLGSALLILGGIIPQIWSSLCASRSLFRNMLQSVVRSPTRYFDKTPTGRILNRFSKDIDSVDDGLQDILNFTASQIVAFIVAITTITISVPPFIIAVVFLVWLHLYFARGYMIASRDMVRLMATTRSPVITTFGEVLRGLTTLRAFGCEVRFRERMFKQLDKFHSAFYLNVVINSWLRYRFDVLGAFTFFFSALLSLYFGLTPGLTAIVLTQAENIVQSIYFGLRFYIMTENSMNGVERIEEYIALPSESPLHVSGVPAYWPPVDADIVYDNVVLRYAPDLEPVLRGVTFKINAGEKIGIVGRTGSGKSTLAMSLFRFVDPDAGRITLGGVDITHIGVEDLRAHLTLIPQDAVLFSGTIRENLDPFNEYSDEQCLNALRMVHLPVDEAPQVDDGANTGEAARPAQTLVILDSQVSEAGANWSSGQRQLIALARAILRNTGITVLDESTASVDFDTDRKIQTAIRTQFKNSILLTIAHRLHTIIDYDRVLVLENGKVVEFDRPARLIAREGGVFRGMCVKSGHFAELQAAANSADTADV</sequence>
<dbReference type="PROSITE" id="PS00211">
    <property type="entry name" value="ABC_TRANSPORTER_1"/>
    <property type="match status" value="1"/>
</dbReference>
<dbReference type="PROSITE" id="PS50893">
    <property type="entry name" value="ABC_TRANSPORTER_2"/>
    <property type="match status" value="2"/>
</dbReference>
<keyword evidence="4" id="KW-0677">Repeat</keyword>
<dbReference type="OrthoDB" id="6500128at2759"/>
<dbReference type="Proteomes" id="UP000077266">
    <property type="component" value="Unassembled WGS sequence"/>
</dbReference>
<dbReference type="CDD" id="cd18604">
    <property type="entry name" value="ABC_6TM_VMR1_D2_like"/>
    <property type="match status" value="1"/>
</dbReference>
<feature type="domain" description="ABC transmembrane type-1" evidence="11">
    <location>
        <begin position="949"/>
        <end position="1232"/>
    </location>
</feature>
<dbReference type="InterPro" id="IPR003439">
    <property type="entry name" value="ABC_transporter-like_ATP-bd"/>
</dbReference>
<feature type="transmembrane region" description="Helical" evidence="9">
    <location>
        <begin position="56"/>
        <end position="76"/>
    </location>
</feature>
<proteinExistence type="predicted"/>
<evidence type="ECO:0000259" key="10">
    <source>
        <dbReference type="PROSITE" id="PS50893"/>
    </source>
</evidence>
<keyword evidence="7 9" id="KW-1133">Transmembrane helix</keyword>
<evidence type="ECO:0000313" key="13">
    <source>
        <dbReference type="Proteomes" id="UP000077266"/>
    </source>
</evidence>
<evidence type="ECO:0000256" key="9">
    <source>
        <dbReference type="SAM" id="Phobius"/>
    </source>
</evidence>
<evidence type="ECO:0000259" key="11">
    <source>
        <dbReference type="PROSITE" id="PS50929"/>
    </source>
</evidence>
<dbReference type="Gene3D" id="1.20.1560.10">
    <property type="entry name" value="ABC transporter type 1, transmembrane domain"/>
    <property type="match status" value="2"/>
</dbReference>
<feature type="transmembrane region" description="Helical" evidence="9">
    <location>
        <begin position="110"/>
        <end position="131"/>
    </location>
</feature>
<protein>
    <recommendedName>
        <fullName evidence="14">P-loop containing nucleoside triphosphate hydrolase protein</fullName>
    </recommendedName>
</protein>
<gene>
    <name evidence="12" type="ORF">EXIGLDRAFT_841378</name>
</gene>
<name>A0A165DWU6_EXIGL</name>
<dbReference type="EMBL" id="KV426184">
    <property type="protein sequence ID" value="KZV85547.1"/>
    <property type="molecule type" value="Genomic_DNA"/>
</dbReference>
<dbReference type="GO" id="GO:0140359">
    <property type="term" value="F:ABC-type transporter activity"/>
    <property type="evidence" value="ECO:0007669"/>
    <property type="project" value="InterPro"/>
</dbReference>
<keyword evidence="6" id="KW-0067">ATP-binding</keyword>
<dbReference type="PANTHER" id="PTHR24223:SF415">
    <property type="entry name" value="FI20190P1"/>
    <property type="match status" value="1"/>
</dbReference>
<feature type="transmembrane region" description="Helical" evidence="9">
    <location>
        <begin position="210"/>
        <end position="235"/>
    </location>
</feature>
<dbReference type="PANTHER" id="PTHR24223">
    <property type="entry name" value="ATP-BINDING CASSETTE SUB-FAMILY C"/>
    <property type="match status" value="1"/>
</dbReference>
<feature type="domain" description="ABC transporter" evidence="10">
    <location>
        <begin position="622"/>
        <end position="886"/>
    </location>
</feature>
<evidence type="ECO:0000256" key="6">
    <source>
        <dbReference type="ARBA" id="ARBA00022840"/>
    </source>
</evidence>
<organism evidence="12 13">
    <name type="scientific">Exidia glandulosa HHB12029</name>
    <dbReference type="NCBI Taxonomy" id="1314781"/>
    <lineage>
        <taxon>Eukaryota</taxon>
        <taxon>Fungi</taxon>
        <taxon>Dikarya</taxon>
        <taxon>Basidiomycota</taxon>
        <taxon>Agaricomycotina</taxon>
        <taxon>Agaricomycetes</taxon>
        <taxon>Auriculariales</taxon>
        <taxon>Exidiaceae</taxon>
        <taxon>Exidia</taxon>
    </lineage>
</organism>
<dbReference type="SUPFAM" id="SSF90123">
    <property type="entry name" value="ABC transporter transmembrane region"/>
    <property type="match status" value="2"/>
</dbReference>
<dbReference type="InterPro" id="IPR003593">
    <property type="entry name" value="AAA+_ATPase"/>
</dbReference>
<evidence type="ECO:0000256" key="5">
    <source>
        <dbReference type="ARBA" id="ARBA00022741"/>
    </source>
</evidence>
<accession>A0A165DWU6</accession>
<feature type="transmembrane region" description="Helical" evidence="9">
    <location>
        <begin position="938"/>
        <end position="958"/>
    </location>
</feature>
<dbReference type="Gene3D" id="3.40.50.300">
    <property type="entry name" value="P-loop containing nucleotide triphosphate hydrolases"/>
    <property type="match status" value="2"/>
</dbReference>
<evidence type="ECO:0000256" key="1">
    <source>
        <dbReference type="ARBA" id="ARBA00004141"/>
    </source>
</evidence>
<evidence type="ECO:0000256" key="8">
    <source>
        <dbReference type="ARBA" id="ARBA00023136"/>
    </source>
</evidence>
<dbReference type="InParanoid" id="A0A165DWU6"/>
<keyword evidence="8 9" id="KW-0472">Membrane</keyword>
<feature type="transmembrane region" description="Helical" evidence="9">
    <location>
        <begin position="288"/>
        <end position="308"/>
    </location>
</feature>
<feature type="transmembrane region" description="Helical" evidence="9">
    <location>
        <begin position="1189"/>
        <end position="1207"/>
    </location>
</feature>
<dbReference type="SMART" id="SM00382">
    <property type="entry name" value="AAA"/>
    <property type="match status" value="2"/>
</dbReference>
<feature type="domain" description="ABC transporter" evidence="10">
    <location>
        <begin position="1274"/>
        <end position="1524"/>
    </location>
</feature>
<keyword evidence="3 9" id="KW-0812">Transmembrane</keyword>
<evidence type="ECO:0008006" key="14">
    <source>
        <dbReference type="Google" id="ProtNLM"/>
    </source>
</evidence>
<evidence type="ECO:0000256" key="2">
    <source>
        <dbReference type="ARBA" id="ARBA00022448"/>
    </source>
</evidence>
<dbReference type="GO" id="GO:0016020">
    <property type="term" value="C:membrane"/>
    <property type="evidence" value="ECO:0007669"/>
    <property type="project" value="UniProtKB-SubCell"/>
</dbReference>
<feature type="transmembrane region" description="Helical" evidence="9">
    <location>
        <begin position="32"/>
        <end position="50"/>
    </location>
</feature>
<dbReference type="STRING" id="1314781.A0A165DWU6"/>
<feature type="transmembrane region" description="Helical" evidence="9">
    <location>
        <begin position="484"/>
        <end position="508"/>
    </location>
</feature>
<feature type="transmembrane region" description="Helical" evidence="9">
    <location>
        <begin position="404"/>
        <end position="421"/>
    </location>
</feature>
<dbReference type="InterPro" id="IPR036640">
    <property type="entry name" value="ABC1_TM_sf"/>
</dbReference>
<evidence type="ECO:0000256" key="7">
    <source>
        <dbReference type="ARBA" id="ARBA00022989"/>
    </source>
</evidence>
<dbReference type="SUPFAM" id="SSF52540">
    <property type="entry name" value="P-loop containing nucleoside triphosphate hydrolases"/>
    <property type="match status" value="2"/>
</dbReference>